<keyword evidence="2" id="KW-1185">Reference proteome</keyword>
<protein>
    <submittedName>
        <fullName evidence="1">Uncharacterized protein</fullName>
    </submittedName>
</protein>
<reference evidence="1 2" key="1">
    <citation type="submission" date="2024-03" db="EMBL/GenBank/DDBJ databases">
        <title>The genome assembly and annotation of the cricket Gryllus longicercus Weissman &amp; Gray.</title>
        <authorList>
            <person name="Szrajer S."/>
            <person name="Gray D."/>
            <person name="Ylla G."/>
        </authorList>
    </citation>
    <scope>NUCLEOTIDE SEQUENCE [LARGE SCALE GENOMIC DNA]</scope>
    <source>
        <strain evidence="1">DAG 2021-001</strain>
        <tissue evidence="1">Whole body minus gut</tissue>
    </source>
</reference>
<proteinExistence type="predicted"/>
<dbReference type="EMBL" id="JAZDUA010000764">
    <property type="protein sequence ID" value="KAK7789412.1"/>
    <property type="molecule type" value="Genomic_DNA"/>
</dbReference>
<accession>A0AAN9YZ77</accession>
<dbReference type="AlphaFoldDB" id="A0AAN9YZ77"/>
<name>A0AAN9YZ77_9ORTH</name>
<gene>
    <name evidence="1" type="ORF">R5R35_010270</name>
</gene>
<organism evidence="1 2">
    <name type="scientific">Gryllus longicercus</name>
    <dbReference type="NCBI Taxonomy" id="2509291"/>
    <lineage>
        <taxon>Eukaryota</taxon>
        <taxon>Metazoa</taxon>
        <taxon>Ecdysozoa</taxon>
        <taxon>Arthropoda</taxon>
        <taxon>Hexapoda</taxon>
        <taxon>Insecta</taxon>
        <taxon>Pterygota</taxon>
        <taxon>Neoptera</taxon>
        <taxon>Polyneoptera</taxon>
        <taxon>Orthoptera</taxon>
        <taxon>Ensifera</taxon>
        <taxon>Gryllidea</taxon>
        <taxon>Grylloidea</taxon>
        <taxon>Gryllidae</taxon>
        <taxon>Gryllinae</taxon>
        <taxon>Gryllus</taxon>
    </lineage>
</organism>
<evidence type="ECO:0000313" key="2">
    <source>
        <dbReference type="Proteomes" id="UP001378592"/>
    </source>
</evidence>
<dbReference type="Proteomes" id="UP001378592">
    <property type="component" value="Unassembled WGS sequence"/>
</dbReference>
<sequence length="66" mass="7636">MFASLLVCFNKTRDLQGTDRIGIAHSAQQCTPGARYKLKECRRYRMSSASRDVFFRGALVNIYFRI</sequence>
<comment type="caution">
    <text evidence="1">The sequence shown here is derived from an EMBL/GenBank/DDBJ whole genome shotgun (WGS) entry which is preliminary data.</text>
</comment>
<evidence type="ECO:0000313" key="1">
    <source>
        <dbReference type="EMBL" id="KAK7789412.1"/>
    </source>
</evidence>